<feature type="region of interest" description="Disordered" evidence="2">
    <location>
        <begin position="1"/>
        <end position="49"/>
    </location>
</feature>
<gene>
    <name evidence="5" type="primary">tag-131</name>
    <name evidence="5" type="ORF">DBV05_g11977</name>
</gene>
<feature type="region of interest" description="Disordered" evidence="2">
    <location>
        <begin position="356"/>
        <end position="397"/>
    </location>
</feature>
<dbReference type="InterPro" id="IPR001199">
    <property type="entry name" value="Cyt_B5-like_heme/steroid-bd"/>
</dbReference>
<dbReference type="PANTHER" id="PTHR10281:SF76">
    <property type="entry name" value="CALCUTTA CUP-RELATED"/>
    <property type="match status" value="1"/>
</dbReference>
<dbReference type="GO" id="GO:0016020">
    <property type="term" value="C:membrane"/>
    <property type="evidence" value="ECO:0007669"/>
    <property type="project" value="TreeGrafter"/>
</dbReference>
<evidence type="ECO:0000256" key="1">
    <source>
        <dbReference type="ARBA" id="ARBA00038357"/>
    </source>
</evidence>
<proteinExistence type="inferred from homology"/>
<protein>
    <submittedName>
        <fullName evidence="5">Neuferricin-like protein</fullName>
    </submittedName>
</protein>
<dbReference type="InterPro" id="IPR036400">
    <property type="entry name" value="Cyt_B5-like_heme/steroid_sf"/>
</dbReference>
<feature type="transmembrane region" description="Helical" evidence="3">
    <location>
        <begin position="57"/>
        <end position="82"/>
    </location>
</feature>
<dbReference type="SUPFAM" id="SSF55856">
    <property type="entry name" value="Cytochrome b5-like heme/steroid binding domain"/>
    <property type="match status" value="1"/>
</dbReference>
<dbReference type="InterPro" id="IPR050577">
    <property type="entry name" value="MAPR/NEUFC/NENF-like"/>
</dbReference>
<evidence type="ECO:0000259" key="4">
    <source>
        <dbReference type="SMART" id="SM01117"/>
    </source>
</evidence>
<evidence type="ECO:0000256" key="2">
    <source>
        <dbReference type="SAM" id="MobiDB-lite"/>
    </source>
</evidence>
<dbReference type="Gene3D" id="3.10.120.10">
    <property type="entry name" value="Cytochrome b5-like heme/steroid binding domain"/>
    <property type="match status" value="1"/>
</dbReference>
<dbReference type="Pfam" id="PF00173">
    <property type="entry name" value="Cyt-b5"/>
    <property type="match status" value="1"/>
</dbReference>
<dbReference type="PANTHER" id="PTHR10281">
    <property type="entry name" value="MEMBRANE-ASSOCIATED PROGESTERONE RECEPTOR COMPONENT-RELATED"/>
    <property type="match status" value="1"/>
</dbReference>
<feature type="compositionally biased region" description="Basic and acidic residues" evidence="2">
    <location>
        <begin position="385"/>
        <end position="397"/>
    </location>
</feature>
<dbReference type="EMBL" id="VCHE01000200">
    <property type="protein sequence ID" value="KAB2569350.1"/>
    <property type="molecule type" value="Genomic_DNA"/>
</dbReference>
<reference evidence="5 6" key="1">
    <citation type="journal article" date="2019" name="Sci. Rep.">
        <title>A multi-omics analysis of the grapevine pathogen Lasiodiplodia theobromae reveals that temperature affects the expression of virulence- and pathogenicity-related genes.</title>
        <authorList>
            <person name="Felix C."/>
            <person name="Meneses R."/>
            <person name="Goncalves M.F.M."/>
            <person name="Tilleman L."/>
            <person name="Duarte A.S."/>
            <person name="Jorrin-Novo J.V."/>
            <person name="Van de Peer Y."/>
            <person name="Deforce D."/>
            <person name="Van Nieuwerburgh F."/>
            <person name="Esteves A.C."/>
            <person name="Alves A."/>
        </authorList>
    </citation>
    <scope>NUCLEOTIDE SEQUENCE [LARGE SCALE GENOMIC DNA]</scope>
    <source>
        <strain evidence="5 6">LA-SOL3</strain>
    </source>
</reference>
<keyword evidence="3" id="KW-0812">Transmembrane</keyword>
<feature type="compositionally biased region" description="Low complexity" evidence="2">
    <location>
        <begin position="99"/>
        <end position="117"/>
    </location>
</feature>
<dbReference type="GO" id="GO:0012505">
    <property type="term" value="C:endomembrane system"/>
    <property type="evidence" value="ECO:0007669"/>
    <property type="project" value="TreeGrafter"/>
</dbReference>
<evidence type="ECO:0000313" key="6">
    <source>
        <dbReference type="Proteomes" id="UP000325902"/>
    </source>
</evidence>
<name>A0A5N5CVH6_9PEZI</name>
<sequence length="397" mass="41705">MAEVRQRKANASSDTTANEPPPATPAAAATSDDSKKKKKARSDSDPPPPAAGYDVGILNIALAVGSILTLTAVAIGVAIHFLDPFQHLEELSASVAASNAKPASSSSDTTTADNNNNLRTFTPSTLSAYTGADPDTPIYISINGTVYDVSASPTFYGPSGPYGHFAGRDATRAWVTECFGSTGLTAAELADEAFVSSQLTHTLAGVADAMFRPLWLDEALQDAADGRPVNDDAAALFPAASIPAGTTLPDKLRKQAQAALARFGRVDDDERERRREADAVEAEQAVERALAKWVGFFASSGKYQVVGRMVFDDEAGDDGLEEDVEPPAICEKARKKRPIKGGKLEAVMGMMQKLMGGDAGANAPAGAGAGASQGKGQMPEFVKQMLEKREKEKKAKN</sequence>
<keyword evidence="3" id="KW-1133">Transmembrane helix</keyword>
<feature type="compositionally biased region" description="Polar residues" evidence="2">
    <location>
        <begin position="9"/>
        <end position="18"/>
    </location>
</feature>
<accession>A0A5N5CVH6</accession>
<dbReference type="OrthoDB" id="10257697at2759"/>
<organism evidence="5 6">
    <name type="scientific">Lasiodiplodia theobromae</name>
    <dbReference type="NCBI Taxonomy" id="45133"/>
    <lineage>
        <taxon>Eukaryota</taxon>
        <taxon>Fungi</taxon>
        <taxon>Dikarya</taxon>
        <taxon>Ascomycota</taxon>
        <taxon>Pezizomycotina</taxon>
        <taxon>Dothideomycetes</taxon>
        <taxon>Dothideomycetes incertae sedis</taxon>
        <taxon>Botryosphaeriales</taxon>
        <taxon>Botryosphaeriaceae</taxon>
        <taxon>Lasiodiplodia</taxon>
    </lineage>
</organism>
<feature type="region of interest" description="Disordered" evidence="2">
    <location>
        <begin position="99"/>
        <end position="126"/>
    </location>
</feature>
<dbReference type="Proteomes" id="UP000325902">
    <property type="component" value="Unassembled WGS sequence"/>
</dbReference>
<comment type="caution">
    <text evidence="5">The sequence shown here is derived from an EMBL/GenBank/DDBJ whole genome shotgun (WGS) entry which is preliminary data.</text>
</comment>
<feature type="domain" description="Cytochrome b5 heme-binding" evidence="4">
    <location>
        <begin position="121"/>
        <end position="208"/>
    </location>
</feature>
<dbReference type="SMART" id="SM01117">
    <property type="entry name" value="Cyt-b5"/>
    <property type="match status" value="1"/>
</dbReference>
<dbReference type="AlphaFoldDB" id="A0A5N5CVH6"/>
<keyword evidence="3" id="KW-0472">Membrane</keyword>
<evidence type="ECO:0000313" key="5">
    <source>
        <dbReference type="EMBL" id="KAB2569350.1"/>
    </source>
</evidence>
<evidence type="ECO:0000256" key="3">
    <source>
        <dbReference type="SAM" id="Phobius"/>
    </source>
</evidence>
<keyword evidence="6" id="KW-1185">Reference proteome</keyword>
<comment type="similarity">
    <text evidence="1">Belongs to the cytochrome b5 family. MAPR subfamily.</text>
</comment>